<comment type="catalytic activity">
    <reaction evidence="2">
        <text>2 GTP = 3',3'-c-di-GMP + 2 diphosphate</text>
        <dbReference type="Rhea" id="RHEA:24898"/>
        <dbReference type="ChEBI" id="CHEBI:33019"/>
        <dbReference type="ChEBI" id="CHEBI:37565"/>
        <dbReference type="ChEBI" id="CHEBI:58805"/>
        <dbReference type="EC" id="2.7.7.65"/>
    </reaction>
</comment>
<dbReference type="NCBIfam" id="TIGR00254">
    <property type="entry name" value="GGDEF"/>
    <property type="match status" value="1"/>
</dbReference>
<dbReference type="InterPro" id="IPR011006">
    <property type="entry name" value="CheY-like_superfamily"/>
</dbReference>
<dbReference type="PANTHER" id="PTHR45138:SF9">
    <property type="entry name" value="DIGUANYLATE CYCLASE DGCM-RELATED"/>
    <property type="match status" value="1"/>
</dbReference>
<name>A0ABT5IZU3_9NEIS</name>
<comment type="caution">
    <text evidence="6">The sequence shown here is derived from an EMBL/GenBank/DDBJ whole genome shotgun (WGS) entry which is preliminary data.</text>
</comment>
<dbReference type="Gene3D" id="3.40.50.2300">
    <property type="match status" value="2"/>
</dbReference>
<dbReference type="RefSeq" id="WP_272752046.1">
    <property type="nucleotide sequence ID" value="NZ_JAQQLF010000012.1"/>
</dbReference>
<dbReference type="SUPFAM" id="SSF52172">
    <property type="entry name" value="CheY-like"/>
    <property type="match status" value="2"/>
</dbReference>
<dbReference type="SMART" id="SM00267">
    <property type="entry name" value="GGDEF"/>
    <property type="match status" value="1"/>
</dbReference>
<dbReference type="InterPro" id="IPR043128">
    <property type="entry name" value="Rev_trsase/Diguanyl_cyclase"/>
</dbReference>
<dbReference type="Gene3D" id="3.30.70.270">
    <property type="match status" value="1"/>
</dbReference>
<sequence>MPSNKILLVEDNTSVLRTMQRIIENDGFPVVCATTLREVESILAQGRHHFMACVLDYCLPDAPDGETLPIVLARKIPTIVLTARSDMETREKVLLQPVVDYVPKDTPAAFEYTIKMIRRIHHNPGIRVLVVDDSATIRGYLRQLLRRHLYEVLEAPEADTALRMLRDDPTIRLVLSDHDMPGKSGVVMVSEIRRFRSHEELAIIGISASQDPAMTARFIKAGADDYLNKPFNHEEFFCRVTRNVEFVENLRALSRAAHEDPLTGLPNRRYFFENVLKQTQPFGVAMVDIDHFKHINDRFGHDIGDLALKRVADLLRAQFPGKHIARFGGEEFVILAQARSEQDMLAAMETFRASVADAVFPTSRGELRFTLSIGVAAGLPDVSALLKLADERLYMAKSRGRNQVCTG</sequence>
<dbReference type="CDD" id="cd01949">
    <property type="entry name" value="GGDEF"/>
    <property type="match status" value="1"/>
</dbReference>
<feature type="domain" description="Response regulatory" evidence="4">
    <location>
        <begin position="5"/>
        <end position="119"/>
    </location>
</feature>
<feature type="domain" description="GGDEF" evidence="5">
    <location>
        <begin position="280"/>
        <end position="407"/>
    </location>
</feature>
<feature type="modified residue" description="4-aspartylphosphate" evidence="3">
    <location>
        <position position="177"/>
    </location>
</feature>
<keyword evidence="6" id="KW-0548">Nucleotidyltransferase</keyword>
<dbReference type="InterPro" id="IPR050469">
    <property type="entry name" value="Diguanylate_Cyclase"/>
</dbReference>
<dbReference type="Pfam" id="PF00990">
    <property type="entry name" value="GGDEF"/>
    <property type="match status" value="1"/>
</dbReference>
<protein>
    <recommendedName>
        <fullName evidence="1">diguanylate cyclase</fullName>
        <ecNumber evidence="1">2.7.7.65</ecNumber>
    </recommendedName>
</protein>
<evidence type="ECO:0000313" key="6">
    <source>
        <dbReference type="EMBL" id="MDC7717741.1"/>
    </source>
</evidence>
<evidence type="ECO:0000256" key="2">
    <source>
        <dbReference type="ARBA" id="ARBA00034247"/>
    </source>
</evidence>
<keyword evidence="6" id="KW-0808">Transferase</keyword>
<feature type="modified residue" description="4-aspartylphosphate" evidence="3">
    <location>
        <position position="56"/>
    </location>
</feature>
<dbReference type="Pfam" id="PF00072">
    <property type="entry name" value="Response_reg"/>
    <property type="match status" value="2"/>
</dbReference>
<keyword evidence="7" id="KW-1185">Reference proteome</keyword>
<accession>A0ABT5IZU3</accession>
<evidence type="ECO:0000259" key="5">
    <source>
        <dbReference type="PROSITE" id="PS50887"/>
    </source>
</evidence>
<dbReference type="PROSITE" id="PS50110">
    <property type="entry name" value="RESPONSE_REGULATORY"/>
    <property type="match status" value="2"/>
</dbReference>
<evidence type="ECO:0000259" key="4">
    <source>
        <dbReference type="PROSITE" id="PS50110"/>
    </source>
</evidence>
<feature type="domain" description="Response regulatory" evidence="4">
    <location>
        <begin position="127"/>
        <end position="244"/>
    </location>
</feature>
<dbReference type="GO" id="GO:0052621">
    <property type="term" value="F:diguanylate cyclase activity"/>
    <property type="evidence" value="ECO:0007669"/>
    <property type="project" value="UniProtKB-EC"/>
</dbReference>
<evidence type="ECO:0000256" key="3">
    <source>
        <dbReference type="PROSITE-ProRule" id="PRU00169"/>
    </source>
</evidence>
<evidence type="ECO:0000256" key="1">
    <source>
        <dbReference type="ARBA" id="ARBA00012528"/>
    </source>
</evidence>
<dbReference type="PANTHER" id="PTHR45138">
    <property type="entry name" value="REGULATORY COMPONENTS OF SENSORY TRANSDUCTION SYSTEM"/>
    <property type="match status" value="1"/>
</dbReference>
<dbReference type="InterPro" id="IPR029787">
    <property type="entry name" value="Nucleotide_cyclase"/>
</dbReference>
<organism evidence="6 7">
    <name type="scientific">Vogesella aquatica</name>
    <dbReference type="NCBI Taxonomy" id="2984206"/>
    <lineage>
        <taxon>Bacteria</taxon>
        <taxon>Pseudomonadati</taxon>
        <taxon>Pseudomonadota</taxon>
        <taxon>Betaproteobacteria</taxon>
        <taxon>Neisseriales</taxon>
        <taxon>Chromobacteriaceae</taxon>
        <taxon>Vogesella</taxon>
    </lineage>
</organism>
<dbReference type="Proteomes" id="UP001219956">
    <property type="component" value="Unassembled WGS sequence"/>
</dbReference>
<dbReference type="SMART" id="SM00448">
    <property type="entry name" value="REC"/>
    <property type="match status" value="2"/>
</dbReference>
<dbReference type="InterPro" id="IPR001789">
    <property type="entry name" value="Sig_transdc_resp-reg_receiver"/>
</dbReference>
<dbReference type="PROSITE" id="PS50887">
    <property type="entry name" value="GGDEF"/>
    <property type="match status" value="1"/>
</dbReference>
<proteinExistence type="predicted"/>
<evidence type="ECO:0000313" key="7">
    <source>
        <dbReference type="Proteomes" id="UP001219956"/>
    </source>
</evidence>
<dbReference type="EMBL" id="JAQQLF010000012">
    <property type="protein sequence ID" value="MDC7717741.1"/>
    <property type="molecule type" value="Genomic_DNA"/>
</dbReference>
<dbReference type="EC" id="2.7.7.65" evidence="1"/>
<dbReference type="SUPFAM" id="SSF55073">
    <property type="entry name" value="Nucleotide cyclase"/>
    <property type="match status" value="1"/>
</dbReference>
<keyword evidence="3" id="KW-0597">Phosphoprotein</keyword>
<reference evidence="6 7" key="1">
    <citation type="submission" date="2023-01" db="EMBL/GenBank/DDBJ databases">
        <title>Novel species of the genus Vogesella isolated from rivers.</title>
        <authorList>
            <person name="Lu H."/>
        </authorList>
    </citation>
    <scope>NUCLEOTIDE SEQUENCE [LARGE SCALE GENOMIC DNA]</scope>
    <source>
        <strain evidence="6 7">DC21W</strain>
    </source>
</reference>
<dbReference type="InterPro" id="IPR000160">
    <property type="entry name" value="GGDEF_dom"/>
</dbReference>
<gene>
    <name evidence="6" type="ORF">PQU95_11015</name>
</gene>